<dbReference type="GO" id="GO:0005615">
    <property type="term" value="C:extracellular space"/>
    <property type="evidence" value="ECO:0007669"/>
    <property type="project" value="TreeGrafter"/>
</dbReference>
<evidence type="ECO:0000259" key="2">
    <source>
        <dbReference type="SMART" id="SM01394"/>
    </source>
</evidence>
<dbReference type="Proteomes" id="UP000694419">
    <property type="component" value="Unplaced"/>
</dbReference>
<dbReference type="GO" id="GO:0005509">
    <property type="term" value="F:calcium ion binding"/>
    <property type="evidence" value="ECO:0007669"/>
    <property type="project" value="TreeGrafter"/>
</dbReference>
<protein>
    <submittedName>
        <fullName evidence="3">S100 calcium binding protein B</fullName>
    </submittedName>
</protein>
<sequence length="88" mass="10097">MSELEKAMIVITDAFHQYSGKEGNKHKLKKSELKELIELTHFLGEIKDLWTKALEALDSDEDAECDFQEFVAFVVMVTAACHELLEHE</sequence>
<dbReference type="SMART" id="SM01394">
    <property type="entry name" value="S_100"/>
    <property type="match status" value="1"/>
</dbReference>
<dbReference type="AlphaFoldDB" id="A0A8C3PME1"/>
<dbReference type="GO" id="GO:0008284">
    <property type="term" value="P:positive regulation of cell population proliferation"/>
    <property type="evidence" value="ECO:0007669"/>
    <property type="project" value="TreeGrafter"/>
</dbReference>
<dbReference type="PANTHER" id="PTHR11639">
    <property type="entry name" value="S100 CALCIUM-BINDING PROTEIN"/>
    <property type="match status" value="1"/>
</dbReference>
<organism evidence="3 4">
    <name type="scientific">Calidris pygmaea</name>
    <name type="common">Spoon-billed sandpiper</name>
    <dbReference type="NCBI Taxonomy" id="425635"/>
    <lineage>
        <taxon>Eukaryota</taxon>
        <taxon>Metazoa</taxon>
        <taxon>Chordata</taxon>
        <taxon>Craniata</taxon>
        <taxon>Vertebrata</taxon>
        <taxon>Euteleostomi</taxon>
        <taxon>Archelosauria</taxon>
        <taxon>Archosauria</taxon>
        <taxon>Dinosauria</taxon>
        <taxon>Saurischia</taxon>
        <taxon>Theropoda</taxon>
        <taxon>Coelurosauria</taxon>
        <taxon>Aves</taxon>
        <taxon>Neognathae</taxon>
        <taxon>Neoaves</taxon>
        <taxon>Charadriiformes</taxon>
        <taxon>Scolopacidae</taxon>
        <taxon>Calidris</taxon>
    </lineage>
</organism>
<dbReference type="SUPFAM" id="SSF47473">
    <property type="entry name" value="EF-hand"/>
    <property type="match status" value="1"/>
</dbReference>
<keyword evidence="4" id="KW-1185">Reference proteome</keyword>
<reference evidence="3" key="1">
    <citation type="submission" date="2025-08" db="UniProtKB">
        <authorList>
            <consortium name="Ensembl"/>
        </authorList>
    </citation>
    <scope>IDENTIFICATION</scope>
</reference>
<dbReference type="GO" id="GO:0044548">
    <property type="term" value="F:S100 protein binding"/>
    <property type="evidence" value="ECO:0007669"/>
    <property type="project" value="TreeGrafter"/>
</dbReference>
<evidence type="ECO:0000256" key="1">
    <source>
        <dbReference type="ARBA" id="ARBA00007323"/>
    </source>
</evidence>
<name>A0A8C3PME1_9CHAR</name>
<evidence type="ECO:0000313" key="4">
    <source>
        <dbReference type="Proteomes" id="UP000694419"/>
    </source>
</evidence>
<dbReference type="GO" id="GO:0050786">
    <property type="term" value="F:RAGE receptor binding"/>
    <property type="evidence" value="ECO:0007669"/>
    <property type="project" value="TreeGrafter"/>
</dbReference>
<dbReference type="GO" id="GO:0005634">
    <property type="term" value="C:nucleus"/>
    <property type="evidence" value="ECO:0007669"/>
    <property type="project" value="TreeGrafter"/>
</dbReference>
<dbReference type="Pfam" id="PF01023">
    <property type="entry name" value="S_100"/>
    <property type="match status" value="1"/>
</dbReference>
<comment type="similarity">
    <text evidence="1">Belongs to the S-100 family.</text>
</comment>
<dbReference type="PANTHER" id="PTHR11639:SF134">
    <property type="entry name" value="PROTEIN S100-A1-RELATED"/>
    <property type="match status" value="1"/>
</dbReference>
<dbReference type="InterPro" id="IPR011992">
    <property type="entry name" value="EF-hand-dom_pair"/>
</dbReference>
<evidence type="ECO:0000313" key="3">
    <source>
        <dbReference type="Ensembl" id="ENSCPGP00000013206.1"/>
    </source>
</evidence>
<accession>A0A8C3PME1</accession>
<dbReference type="Ensembl" id="ENSCPGT00000014474.1">
    <property type="protein sequence ID" value="ENSCPGP00000013206.1"/>
    <property type="gene ID" value="ENSCPGG00000009360.1"/>
</dbReference>
<dbReference type="InterPro" id="IPR013787">
    <property type="entry name" value="S100_Ca-bd_sub"/>
</dbReference>
<dbReference type="GO" id="GO:0005737">
    <property type="term" value="C:cytoplasm"/>
    <property type="evidence" value="ECO:0007669"/>
    <property type="project" value="TreeGrafter"/>
</dbReference>
<reference evidence="3" key="2">
    <citation type="submission" date="2025-09" db="UniProtKB">
        <authorList>
            <consortium name="Ensembl"/>
        </authorList>
    </citation>
    <scope>IDENTIFICATION</scope>
</reference>
<dbReference type="GO" id="GO:0048306">
    <property type="term" value="F:calcium-dependent protein binding"/>
    <property type="evidence" value="ECO:0007669"/>
    <property type="project" value="TreeGrafter"/>
</dbReference>
<dbReference type="GO" id="GO:0043123">
    <property type="term" value="P:positive regulation of canonical NF-kappaB signal transduction"/>
    <property type="evidence" value="ECO:0007669"/>
    <property type="project" value="TreeGrafter"/>
</dbReference>
<proteinExistence type="inferred from homology"/>
<feature type="domain" description="S100/CaBP-9k-type calcium binding subdomain" evidence="2">
    <location>
        <begin position="4"/>
        <end position="44"/>
    </location>
</feature>
<dbReference type="Gene3D" id="1.10.238.10">
    <property type="entry name" value="EF-hand"/>
    <property type="match status" value="1"/>
</dbReference>